<keyword evidence="2" id="KW-1185">Reference proteome</keyword>
<evidence type="ECO:0000313" key="1">
    <source>
        <dbReference type="EMBL" id="QDU44584.1"/>
    </source>
</evidence>
<gene>
    <name evidence="1" type="ORF">Mal52_30690</name>
</gene>
<name>A0A517ZQ30_9PLAN</name>
<dbReference type="Proteomes" id="UP000319383">
    <property type="component" value="Chromosome"/>
</dbReference>
<protein>
    <submittedName>
        <fullName evidence="1">Uncharacterized protein</fullName>
    </submittedName>
</protein>
<accession>A0A517ZQ30</accession>
<sequence length="96" mass="10865">MMVERLRKSLFGQLKLLGKSKQDSTRRGSRLDGNRYILAGSLSSRVKDKIPRLSFTLVQGACVLARSNPMSNVTIPSIRSTQFVSTAFSCRRQRFR</sequence>
<reference evidence="1 2" key="1">
    <citation type="submission" date="2019-02" db="EMBL/GenBank/DDBJ databases">
        <title>Deep-cultivation of Planctomycetes and their phenomic and genomic characterization uncovers novel biology.</title>
        <authorList>
            <person name="Wiegand S."/>
            <person name="Jogler M."/>
            <person name="Boedeker C."/>
            <person name="Pinto D."/>
            <person name="Vollmers J."/>
            <person name="Rivas-Marin E."/>
            <person name="Kohn T."/>
            <person name="Peeters S.H."/>
            <person name="Heuer A."/>
            <person name="Rast P."/>
            <person name="Oberbeckmann S."/>
            <person name="Bunk B."/>
            <person name="Jeske O."/>
            <person name="Meyerdierks A."/>
            <person name="Storesund J.E."/>
            <person name="Kallscheuer N."/>
            <person name="Luecker S."/>
            <person name="Lage O.M."/>
            <person name="Pohl T."/>
            <person name="Merkel B.J."/>
            <person name="Hornburger P."/>
            <person name="Mueller R.-W."/>
            <person name="Bruemmer F."/>
            <person name="Labrenz M."/>
            <person name="Spormann A.M."/>
            <person name="Op den Camp H."/>
            <person name="Overmann J."/>
            <person name="Amann R."/>
            <person name="Jetten M.S.M."/>
            <person name="Mascher T."/>
            <person name="Medema M.H."/>
            <person name="Devos D.P."/>
            <person name="Kaster A.-K."/>
            <person name="Ovreas L."/>
            <person name="Rohde M."/>
            <person name="Galperin M.Y."/>
            <person name="Jogler C."/>
        </authorList>
    </citation>
    <scope>NUCLEOTIDE SEQUENCE [LARGE SCALE GENOMIC DNA]</scope>
    <source>
        <strain evidence="1 2">Mal52</strain>
    </source>
</reference>
<proteinExistence type="predicted"/>
<organism evidence="1 2">
    <name type="scientific">Symmachiella dynata</name>
    <dbReference type="NCBI Taxonomy" id="2527995"/>
    <lineage>
        <taxon>Bacteria</taxon>
        <taxon>Pseudomonadati</taxon>
        <taxon>Planctomycetota</taxon>
        <taxon>Planctomycetia</taxon>
        <taxon>Planctomycetales</taxon>
        <taxon>Planctomycetaceae</taxon>
        <taxon>Symmachiella</taxon>
    </lineage>
</organism>
<dbReference type="EMBL" id="CP036276">
    <property type="protein sequence ID" value="QDU44584.1"/>
    <property type="molecule type" value="Genomic_DNA"/>
</dbReference>
<evidence type="ECO:0000313" key="2">
    <source>
        <dbReference type="Proteomes" id="UP000319383"/>
    </source>
</evidence>
<dbReference type="KEGG" id="sdyn:Mal52_30690"/>
<dbReference type="AlphaFoldDB" id="A0A517ZQ30"/>